<evidence type="ECO:0000313" key="3">
    <source>
        <dbReference type="Proteomes" id="UP000314294"/>
    </source>
</evidence>
<dbReference type="EMBL" id="SRLO01000055">
    <property type="protein sequence ID" value="TNN80336.1"/>
    <property type="molecule type" value="Genomic_DNA"/>
</dbReference>
<evidence type="ECO:0000313" key="2">
    <source>
        <dbReference type="EMBL" id="TNN80336.1"/>
    </source>
</evidence>
<keyword evidence="3" id="KW-1185">Reference proteome</keyword>
<organism evidence="2 3">
    <name type="scientific">Liparis tanakae</name>
    <name type="common">Tanaka's snailfish</name>
    <dbReference type="NCBI Taxonomy" id="230148"/>
    <lineage>
        <taxon>Eukaryota</taxon>
        <taxon>Metazoa</taxon>
        <taxon>Chordata</taxon>
        <taxon>Craniata</taxon>
        <taxon>Vertebrata</taxon>
        <taxon>Euteleostomi</taxon>
        <taxon>Actinopterygii</taxon>
        <taxon>Neopterygii</taxon>
        <taxon>Teleostei</taxon>
        <taxon>Neoteleostei</taxon>
        <taxon>Acanthomorphata</taxon>
        <taxon>Eupercaria</taxon>
        <taxon>Perciformes</taxon>
        <taxon>Cottioidei</taxon>
        <taxon>Cottales</taxon>
        <taxon>Liparidae</taxon>
        <taxon>Liparis</taxon>
    </lineage>
</organism>
<sequence length="107" mass="12012">MDGIKNNLWREKERKNISTCAVHRVCLRLHLCCDSDCNRDNRVKVSWEEWGSPPLGTEPEVKPEPVERSGEMGAGSSSIHFQVITLKIGPIGKSSFAHRRSIPDGEI</sequence>
<gene>
    <name evidence="2" type="ORF">EYF80_009360</name>
</gene>
<evidence type="ECO:0000256" key="1">
    <source>
        <dbReference type="SAM" id="MobiDB-lite"/>
    </source>
</evidence>
<feature type="region of interest" description="Disordered" evidence="1">
    <location>
        <begin position="49"/>
        <end position="74"/>
    </location>
</feature>
<protein>
    <submittedName>
        <fullName evidence="2">Uncharacterized protein</fullName>
    </submittedName>
</protein>
<reference evidence="2 3" key="1">
    <citation type="submission" date="2019-03" db="EMBL/GenBank/DDBJ databases">
        <title>First draft genome of Liparis tanakae, snailfish: a comprehensive survey of snailfish specific genes.</title>
        <authorList>
            <person name="Kim W."/>
            <person name="Song I."/>
            <person name="Jeong J.-H."/>
            <person name="Kim D."/>
            <person name="Kim S."/>
            <person name="Ryu S."/>
            <person name="Song J.Y."/>
            <person name="Lee S.K."/>
        </authorList>
    </citation>
    <scope>NUCLEOTIDE SEQUENCE [LARGE SCALE GENOMIC DNA]</scope>
    <source>
        <tissue evidence="2">Muscle</tissue>
    </source>
</reference>
<comment type="caution">
    <text evidence="2">The sequence shown here is derived from an EMBL/GenBank/DDBJ whole genome shotgun (WGS) entry which is preliminary data.</text>
</comment>
<dbReference type="Proteomes" id="UP000314294">
    <property type="component" value="Unassembled WGS sequence"/>
</dbReference>
<dbReference type="AlphaFoldDB" id="A0A4Z2IR64"/>
<name>A0A4Z2IR64_9TELE</name>
<proteinExistence type="predicted"/>
<feature type="compositionally biased region" description="Basic and acidic residues" evidence="1">
    <location>
        <begin position="59"/>
        <end position="70"/>
    </location>
</feature>
<accession>A0A4Z2IR64</accession>